<feature type="region of interest" description="Disordered" evidence="1">
    <location>
        <begin position="1"/>
        <end position="22"/>
    </location>
</feature>
<dbReference type="SUPFAM" id="SSF103657">
    <property type="entry name" value="BAR/IMD domain-like"/>
    <property type="match status" value="1"/>
</dbReference>
<dbReference type="GO" id="GO:0061709">
    <property type="term" value="P:reticulophagy"/>
    <property type="evidence" value="ECO:0007669"/>
    <property type="project" value="TreeGrafter"/>
</dbReference>
<protein>
    <submittedName>
        <fullName evidence="3">Chromosome undetermined SCAF4031, whole genome shotgun sequence</fullName>
    </submittedName>
</protein>
<feature type="domain" description="Sorting nexin/Vps5-like C-terminal" evidence="2">
    <location>
        <begin position="36"/>
        <end position="196"/>
    </location>
</feature>
<dbReference type="GO" id="GO:0005769">
    <property type="term" value="C:early endosome"/>
    <property type="evidence" value="ECO:0007669"/>
    <property type="project" value="TreeGrafter"/>
</dbReference>
<feature type="non-terminal residue" evidence="3">
    <location>
        <position position="1"/>
    </location>
</feature>
<dbReference type="KEGG" id="tng:GSTEN00001351G001"/>
<dbReference type="EMBL" id="CAAE01004031">
    <property type="protein sequence ID" value="CAF88175.1"/>
    <property type="molecule type" value="Genomic_DNA"/>
</dbReference>
<dbReference type="PANTHER" id="PTHR45949">
    <property type="entry name" value="SORTING NEXIN-4"/>
    <property type="match status" value="1"/>
</dbReference>
<dbReference type="AlphaFoldDB" id="Q4TG07"/>
<dbReference type="GO" id="GO:0015031">
    <property type="term" value="P:protein transport"/>
    <property type="evidence" value="ECO:0007669"/>
    <property type="project" value="TreeGrafter"/>
</dbReference>
<reference evidence="3" key="1">
    <citation type="journal article" date="2004" name="Nature">
        <title>Genome duplication in the teleost fish Tetraodon nigroviridis reveals the early vertebrate proto-karyotype.</title>
        <authorList>
            <person name="Jaillon O."/>
            <person name="Aury J.-M."/>
            <person name="Brunet F."/>
            <person name="Petit J.-L."/>
            <person name="Stange-Thomann N."/>
            <person name="Mauceli E."/>
            <person name="Bouneau L."/>
            <person name="Fischer C."/>
            <person name="Ozouf-Costaz C."/>
            <person name="Bernot A."/>
            <person name="Nicaud S."/>
            <person name="Jaffe D."/>
            <person name="Fisher S."/>
            <person name="Lutfalla G."/>
            <person name="Dossat C."/>
            <person name="Segurens B."/>
            <person name="Dasilva C."/>
            <person name="Salanoubat M."/>
            <person name="Levy M."/>
            <person name="Boudet N."/>
            <person name="Castellano S."/>
            <person name="Anthouard V."/>
            <person name="Jubin C."/>
            <person name="Castelli V."/>
            <person name="Katinka M."/>
            <person name="Vacherie B."/>
            <person name="Biemont C."/>
            <person name="Skalli Z."/>
            <person name="Cattolico L."/>
            <person name="Poulain J."/>
            <person name="De Berardinis V."/>
            <person name="Cruaud C."/>
            <person name="Duprat S."/>
            <person name="Brottier P."/>
            <person name="Coutanceau J.-P."/>
            <person name="Gouzy J."/>
            <person name="Parra G."/>
            <person name="Lardier G."/>
            <person name="Chapple C."/>
            <person name="McKernan K.J."/>
            <person name="McEwan P."/>
            <person name="Bosak S."/>
            <person name="Kellis M."/>
            <person name="Volff J.-N."/>
            <person name="Guigo R."/>
            <person name="Zody M.C."/>
            <person name="Mesirov J."/>
            <person name="Lindblad-Toh K."/>
            <person name="Birren B."/>
            <person name="Nusbaum C."/>
            <person name="Kahn D."/>
            <person name="Robinson-Rechavi M."/>
            <person name="Laudet V."/>
            <person name="Schachter V."/>
            <person name="Quetier F."/>
            <person name="Saurin W."/>
            <person name="Scarpelli C."/>
            <person name="Wincker P."/>
            <person name="Lander E.S."/>
            <person name="Weissenbach J."/>
            <person name="Roest Crollius H."/>
        </authorList>
    </citation>
    <scope>NUCLEOTIDE SEQUENCE [LARGE SCALE GENOMIC DNA]</scope>
</reference>
<name>Q4TG07_TETNG</name>
<dbReference type="PANTHER" id="PTHR45949:SF1">
    <property type="entry name" value="SORTING NEXIN-30"/>
    <property type="match status" value="1"/>
</dbReference>
<accession>Q4TG07</accession>
<proteinExistence type="predicted"/>
<evidence type="ECO:0000313" key="3">
    <source>
        <dbReference type="EMBL" id="CAF88175.1"/>
    </source>
</evidence>
<gene>
    <name evidence="3" type="ORF">GSTENG00001351001</name>
</gene>
<evidence type="ECO:0000259" key="2">
    <source>
        <dbReference type="Pfam" id="PF09325"/>
    </source>
</evidence>
<dbReference type="InterPro" id="IPR027267">
    <property type="entry name" value="AH/BAR_dom_sf"/>
</dbReference>
<dbReference type="GO" id="GO:0032456">
    <property type="term" value="P:endocytic recycling"/>
    <property type="evidence" value="ECO:0007669"/>
    <property type="project" value="TreeGrafter"/>
</dbReference>
<dbReference type="Gene3D" id="1.20.1270.60">
    <property type="entry name" value="Arfaptin homology (AH) domain/BAR domain"/>
    <property type="match status" value="1"/>
</dbReference>
<dbReference type="Pfam" id="PF09325">
    <property type="entry name" value="Vps5"/>
    <property type="match status" value="1"/>
</dbReference>
<sequence>PQQAPGPGPADQSGRVGQTGGRRYKLRARPAEFSAMGEYLETFSQKLGNIDRIAQRILKEQSEYLTELREYGTVYSSWAECEEELQRPLEGVAGCVATCCRALEDQSESMSQDFLPVLREYVLYIESMKNVLRKRDQTQAEYEGRLEAAVQRRQEERTPIPAEVEKCQDKVECFNADLKADWERWQSNKRHDFKQLLTGMADKNISYYEKVRGEEAEWRELRLTAQTW</sequence>
<dbReference type="GO" id="GO:0000422">
    <property type="term" value="P:autophagy of mitochondrion"/>
    <property type="evidence" value="ECO:0007669"/>
    <property type="project" value="TreeGrafter"/>
</dbReference>
<dbReference type="GO" id="GO:0000407">
    <property type="term" value="C:phagophore assembly site"/>
    <property type="evidence" value="ECO:0007669"/>
    <property type="project" value="TreeGrafter"/>
</dbReference>
<dbReference type="OrthoDB" id="205639at2759"/>
<dbReference type="InterPro" id="IPR015404">
    <property type="entry name" value="Vps5_C"/>
</dbReference>
<organism evidence="3">
    <name type="scientific">Tetraodon nigroviridis</name>
    <name type="common">Spotted green pufferfish</name>
    <name type="synonym">Chelonodon nigroviridis</name>
    <dbReference type="NCBI Taxonomy" id="99883"/>
    <lineage>
        <taxon>Eukaryota</taxon>
        <taxon>Metazoa</taxon>
        <taxon>Chordata</taxon>
        <taxon>Craniata</taxon>
        <taxon>Vertebrata</taxon>
        <taxon>Euteleostomi</taxon>
        <taxon>Actinopterygii</taxon>
        <taxon>Neopterygii</taxon>
        <taxon>Teleostei</taxon>
        <taxon>Neoteleostei</taxon>
        <taxon>Acanthomorphata</taxon>
        <taxon>Eupercaria</taxon>
        <taxon>Tetraodontiformes</taxon>
        <taxon>Tetradontoidea</taxon>
        <taxon>Tetraodontidae</taxon>
        <taxon>Tetraodon</taxon>
    </lineage>
</organism>
<reference evidence="3" key="2">
    <citation type="submission" date="2004-02" db="EMBL/GenBank/DDBJ databases">
        <authorList>
            <consortium name="Genoscope"/>
            <consortium name="Whitehead Institute Centre for Genome Research"/>
        </authorList>
    </citation>
    <scope>NUCLEOTIDE SEQUENCE</scope>
</reference>
<dbReference type="GO" id="GO:0034727">
    <property type="term" value="P:piecemeal microautophagy of the nucleus"/>
    <property type="evidence" value="ECO:0007669"/>
    <property type="project" value="TreeGrafter"/>
</dbReference>
<evidence type="ECO:0000256" key="1">
    <source>
        <dbReference type="SAM" id="MobiDB-lite"/>
    </source>
</evidence>